<feature type="transmembrane region" description="Helical" evidence="1">
    <location>
        <begin position="113"/>
        <end position="133"/>
    </location>
</feature>
<keyword evidence="1" id="KW-0812">Transmembrane</keyword>
<dbReference type="HOGENOM" id="CLU_1851525_0_0_5"/>
<dbReference type="AlphaFoldDB" id="B0T0U1"/>
<proteinExistence type="predicted"/>
<feature type="transmembrane region" description="Helical" evidence="1">
    <location>
        <begin position="56"/>
        <end position="75"/>
    </location>
</feature>
<dbReference type="EMBL" id="CP000927">
    <property type="protein sequence ID" value="ABZ73589.1"/>
    <property type="molecule type" value="Genomic_DNA"/>
</dbReference>
<reference evidence="2" key="1">
    <citation type="submission" date="2008-01" db="EMBL/GenBank/DDBJ databases">
        <title>Complete sequence of chromosome of Caulobacter sp. K31.</title>
        <authorList>
            <consortium name="US DOE Joint Genome Institute"/>
            <person name="Copeland A."/>
            <person name="Lucas S."/>
            <person name="Lapidus A."/>
            <person name="Barry K."/>
            <person name="Glavina del Rio T."/>
            <person name="Dalin E."/>
            <person name="Tice H."/>
            <person name="Pitluck S."/>
            <person name="Bruce D."/>
            <person name="Goodwin L."/>
            <person name="Thompson L.S."/>
            <person name="Brettin T."/>
            <person name="Detter J.C."/>
            <person name="Han C."/>
            <person name="Schmutz J."/>
            <person name="Larimer F."/>
            <person name="Land M."/>
            <person name="Hauser L."/>
            <person name="Kyrpides N."/>
            <person name="Kim E."/>
            <person name="Stephens C."/>
            <person name="Richardson P."/>
        </authorList>
    </citation>
    <scope>NUCLEOTIDE SEQUENCE [LARGE SCALE GENOMIC DNA]</scope>
    <source>
        <strain evidence="2">K31</strain>
    </source>
</reference>
<organism evidence="2">
    <name type="scientific">Caulobacter sp. (strain K31)</name>
    <dbReference type="NCBI Taxonomy" id="366602"/>
    <lineage>
        <taxon>Bacteria</taxon>
        <taxon>Pseudomonadati</taxon>
        <taxon>Pseudomonadota</taxon>
        <taxon>Alphaproteobacteria</taxon>
        <taxon>Caulobacterales</taxon>
        <taxon>Caulobacteraceae</taxon>
        <taxon>Caulobacter</taxon>
    </lineage>
</organism>
<dbReference type="eggNOG" id="ENOG502ZX2Z">
    <property type="taxonomic scope" value="Bacteria"/>
</dbReference>
<feature type="transmembrane region" description="Helical" evidence="1">
    <location>
        <begin position="6"/>
        <end position="24"/>
    </location>
</feature>
<feature type="transmembrane region" description="Helical" evidence="1">
    <location>
        <begin position="31"/>
        <end position="50"/>
    </location>
</feature>
<evidence type="ECO:0000313" key="2">
    <source>
        <dbReference type="EMBL" id="ABZ73589.1"/>
    </source>
</evidence>
<protein>
    <submittedName>
        <fullName evidence="2">Uncharacterized protein</fullName>
    </submittedName>
</protein>
<gene>
    <name evidence="2" type="ordered locus">Caul_4469</name>
</gene>
<keyword evidence="1" id="KW-1133">Transmembrane helix</keyword>
<dbReference type="STRING" id="366602.Caul_4469"/>
<evidence type="ECO:0000256" key="1">
    <source>
        <dbReference type="SAM" id="Phobius"/>
    </source>
</evidence>
<name>B0T0U1_CAUSK</name>
<keyword evidence="1" id="KW-0472">Membrane</keyword>
<accession>B0T0U1</accession>
<dbReference type="KEGG" id="cak:Caul_4469"/>
<dbReference type="OrthoDB" id="7193018at2"/>
<sequence precursor="true">MHAQIAPFLGMAATLVVCGLAWMRGSSAERWGCVIVLVGSVVSLLIQLLLPSGVRSIASLLCEGLYGLSFLLLALRYASPWLGGAMLLQAIQFSLHAYYIIGERPHDDTYSLVNNLNSAGVLVCILLGIAAAWRRRARAAR</sequence>
<feature type="transmembrane region" description="Helical" evidence="1">
    <location>
        <begin position="82"/>
        <end position="101"/>
    </location>
</feature>